<reference evidence="6" key="1">
    <citation type="submission" date="2022-10" db="EMBL/GenBank/DDBJ databases">
        <title>Tapping the CABI collections for fungal endophytes: first genome assemblies for Collariella, Neodidymelliopsis, Ascochyta clinopodiicola, Didymella pomorum, Didymosphaeria variabile, Neocosmospora piperis and Neocucurbitaria cava.</title>
        <authorList>
            <person name="Hill R."/>
        </authorList>
    </citation>
    <scope>NUCLEOTIDE SEQUENCE</scope>
    <source>
        <strain evidence="6">IMI 355082</strain>
    </source>
</reference>
<keyword evidence="2" id="KW-0805">Transcription regulation</keyword>
<dbReference type="PROSITE" id="PS51344">
    <property type="entry name" value="HTH_TFE_IIE"/>
    <property type="match status" value="1"/>
</dbReference>
<dbReference type="InterPro" id="IPR017919">
    <property type="entry name" value="TFIIE/TFIIEa_HTH"/>
</dbReference>
<keyword evidence="7" id="KW-1185">Reference proteome</keyword>
<dbReference type="Proteomes" id="UP001140453">
    <property type="component" value="Unassembled WGS sequence"/>
</dbReference>
<feature type="region of interest" description="Disordered" evidence="4">
    <location>
        <begin position="343"/>
        <end position="445"/>
    </location>
</feature>
<dbReference type="SMART" id="SM00531">
    <property type="entry name" value="TFIIE"/>
    <property type="match status" value="1"/>
</dbReference>
<evidence type="ECO:0000256" key="4">
    <source>
        <dbReference type="SAM" id="MobiDB-lite"/>
    </source>
</evidence>
<dbReference type="Pfam" id="PF02002">
    <property type="entry name" value="TFIIE_alpha"/>
    <property type="match status" value="1"/>
</dbReference>
<gene>
    <name evidence="6" type="ORF">N0V93_006602</name>
</gene>
<dbReference type="PANTHER" id="PTHR13097">
    <property type="entry name" value="TRANSCRIPTION INITIATION FACTOR IIE, ALPHA SUBUNIT"/>
    <property type="match status" value="1"/>
</dbReference>
<dbReference type="GO" id="GO:0005673">
    <property type="term" value="C:transcription factor TFIIE complex"/>
    <property type="evidence" value="ECO:0007669"/>
    <property type="project" value="TreeGrafter"/>
</dbReference>
<evidence type="ECO:0000313" key="6">
    <source>
        <dbReference type="EMBL" id="KAJ4389140.1"/>
    </source>
</evidence>
<evidence type="ECO:0000313" key="7">
    <source>
        <dbReference type="Proteomes" id="UP001140453"/>
    </source>
</evidence>
<protein>
    <recommendedName>
        <fullName evidence="5">HTH TFE/IIEalpha-type domain-containing protein</fullName>
    </recommendedName>
</protein>
<evidence type="ECO:0000256" key="1">
    <source>
        <dbReference type="ARBA" id="ARBA00008947"/>
    </source>
</evidence>
<comment type="caution">
    <text evidence="6">The sequence shown here is derived from an EMBL/GenBank/DDBJ whole genome shotgun (WGS) entry which is preliminary data.</text>
</comment>
<comment type="similarity">
    <text evidence="1">Belongs to the TFIIE alpha subunit family.</text>
</comment>
<dbReference type="AlphaFoldDB" id="A0A9W8YNY1"/>
<keyword evidence="3" id="KW-0804">Transcription</keyword>
<feature type="compositionally biased region" description="Acidic residues" evidence="4">
    <location>
        <begin position="430"/>
        <end position="445"/>
    </location>
</feature>
<proteinExistence type="inferred from homology"/>
<dbReference type="EMBL" id="JAPEVB010000004">
    <property type="protein sequence ID" value="KAJ4389140.1"/>
    <property type="molecule type" value="Genomic_DNA"/>
</dbReference>
<sequence>MDLSKQLVRSCARAFYSQPPYDVRHVLVVDALAIHGALRDDDLGYLLNISAMKDLHKLCAKLKDDRFLHSQRPALTQGTCRHVRSELKEGAVRPSNRIYYYIDYRQTIDAIKWRVYKLGKDMQVPTIPASERKEYVCPRCKSDYTQLEVLNMITEKGFACEKCKTILNHEIDRTSAGHEKVTRLNNQLKFITDLLVRIDGVVVPDNNFDYAIQTALPVVRDEQHQVAKATVVEPIKPTSVKGLADTGPKKIDIKISTSDGPTEEEKEAERLRKEKIAKQNALPVWMSSSTVNGGSFIGTPTGESLVRAEPEKKVDDKQQSLDAKQALELKNYMDDLKREQDELAAAAALKKEEDSDDEESEDEFEDVVPTPSIGTPVPASQGLKPAPSPLRQSSVPIKKEPTTNGSGTSPLKRDSPGEDDRPAKKIKVEEPEDDDDDEEIEFEDV</sequence>
<dbReference type="InterPro" id="IPR039997">
    <property type="entry name" value="TFE"/>
</dbReference>
<dbReference type="InterPro" id="IPR024550">
    <property type="entry name" value="TFIIEa/SarR/Rpc3_HTH_dom"/>
</dbReference>
<evidence type="ECO:0000256" key="2">
    <source>
        <dbReference type="ARBA" id="ARBA00023015"/>
    </source>
</evidence>
<dbReference type="SUPFAM" id="SSF57783">
    <property type="entry name" value="Zinc beta-ribbon"/>
    <property type="match status" value="1"/>
</dbReference>
<evidence type="ECO:0000259" key="5">
    <source>
        <dbReference type="PROSITE" id="PS51344"/>
    </source>
</evidence>
<dbReference type="Gene3D" id="3.30.40.10">
    <property type="entry name" value="Zinc/RING finger domain, C3HC4 (zinc finger)"/>
    <property type="match status" value="1"/>
</dbReference>
<dbReference type="InterPro" id="IPR002853">
    <property type="entry name" value="TFIIE_asu"/>
</dbReference>
<feature type="domain" description="HTH TFE/IIEalpha-type" evidence="5">
    <location>
        <begin position="4"/>
        <end position="112"/>
    </location>
</feature>
<name>A0A9W8YNY1_9PEZI</name>
<dbReference type="GO" id="GO:0006367">
    <property type="term" value="P:transcription initiation at RNA polymerase II promoter"/>
    <property type="evidence" value="ECO:0007669"/>
    <property type="project" value="InterPro"/>
</dbReference>
<dbReference type="OrthoDB" id="361102at2759"/>
<organism evidence="6 7">
    <name type="scientific">Gnomoniopsis smithogilvyi</name>
    <dbReference type="NCBI Taxonomy" id="1191159"/>
    <lineage>
        <taxon>Eukaryota</taxon>
        <taxon>Fungi</taxon>
        <taxon>Dikarya</taxon>
        <taxon>Ascomycota</taxon>
        <taxon>Pezizomycotina</taxon>
        <taxon>Sordariomycetes</taxon>
        <taxon>Sordariomycetidae</taxon>
        <taxon>Diaporthales</taxon>
        <taxon>Gnomoniaceae</taxon>
        <taxon>Gnomoniopsis</taxon>
    </lineage>
</organism>
<feature type="compositionally biased region" description="Basic and acidic residues" evidence="4">
    <location>
        <begin position="411"/>
        <end position="429"/>
    </location>
</feature>
<feature type="compositionally biased region" description="Acidic residues" evidence="4">
    <location>
        <begin position="354"/>
        <end position="366"/>
    </location>
</feature>
<evidence type="ECO:0000256" key="3">
    <source>
        <dbReference type="ARBA" id="ARBA00023163"/>
    </source>
</evidence>
<dbReference type="InterPro" id="IPR013083">
    <property type="entry name" value="Znf_RING/FYVE/PHD"/>
</dbReference>
<accession>A0A9W8YNY1</accession>
<dbReference type="PANTHER" id="PTHR13097:SF7">
    <property type="entry name" value="GENERAL TRANSCRIPTION FACTOR IIE SUBUNIT 1"/>
    <property type="match status" value="1"/>
</dbReference>